<protein>
    <submittedName>
        <fullName evidence="1">Uncharacterized protein</fullName>
    </submittedName>
</protein>
<sequence length="83" mass="9388">MGDQQTIYSTVRYLHEQALDRGWEVTPLKSERSDEWTFVARDLGRGVEIQVAVSDFGGVQAWRLADRVGAVATDQVVAWLDQH</sequence>
<dbReference type="Proteomes" id="UP001529272">
    <property type="component" value="Unassembled WGS sequence"/>
</dbReference>
<accession>A0ABT7P633</accession>
<reference evidence="1" key="2">
    <citation type="submission" date="2023-06" db="EMBL/GenBank/DDBJ databases">
        <authorList>
            <person name="Spilker T."/>
        </authorList>
    </citation>
    <scope>NUCLEOTIDE SEQUENCE</scope>
    <source>
        <strain evidence="1">FLAC1071</strain>
    </source>
</reference>
<organism evidence="1 2">
    <name type="scientific">Mycobacterium intracellulare subsp. chimaera</name>
    <dbReference type="NCBI Taxonomy" id="222805"/>
    <lineage>
        <taxon>Bacteria</taxon>
        <taxon>Bacillati</taxon>
        <taxon>Actinomycetota</taxon>
        <taxon>Actinomycetes</taxon>
        <taxon>Mycobacteriales</taxon>
        <taxon>Mycobacteriaceae</taxon>
        <taxon>Mycobacterium</taxon>
        <taxon>Mycobacterium avium complex (MAC)</taxon>
    </lineage>
</organism>
<dbReference type="EMBL" id="JASZZX010000025">
    <property type="protein sequence ID" value="MDM3928723.1"/>
    <property type="molecule type" value="Genomic_DNA"/>
</dbReference>
<dbReference type="RefSeq" id="WP_069954160.1">
    <property type="nucleotide sequence ID" value="NZ_CP012886.2"/>
</dbReference>
<reference evidence="1" key="1">
    <citation type="submission" date="2023-06" db="EMBL/GenBank/DDBJ databases">
        <title>Itaconate inhibition of nontuberculous mycobacteria.</title>
        <authorList>
            <person name="Breen P."/>
            <person name="Zimbric M."/>
            <person name="Caverly L."/>
        </authorList>
    </citation>
    <scope>NUCLEOTIDE SEQUENCE</scope>
    <source>
        <strain evidence="1">FLAC1071</strain>
    </source>
</reference>
<evidence type="ECO:0000313" key="2">
    <source>
        <dbReference type="Proteomes" id="UP001529272"/>
    </source>
</evidence>
<keyword evidence="2" id="KW-1185">Reference proteome</keyword>
<proteinExistence type="predicted"/>
<gene>
    <name evidence="1" type="ORF">QRB35_22185</name>
</gene>
<evidence type="ECO:0000313" key="1">
    <source>
        <dbReference type="EMBL" id="MDM3928723.1"/>
    </source>
</evidence>
<name>A0ABT7P633_MYCIT</name>
<comment type="caution">
    <text evidence="1">The sequence shown here is derived from an EMBL/GenBank/DDBJ whole genome shotgun (WGS) entry which is preliminary data.</text>
</comment>